<dbReference type="HOGENOM" id="CLU_139877_0_0_1"/>
<proteinExistence type="predicted"/>
<evidence type="ECO:0000313" key="3">
    <source>
        <dbReference type="Proteomes" id="UP000054342"/>
    </source>
</evidence>
<dbReference type="AlphaFoldDB" id="A0A0D2ECD8"/>
<evidence type="ECO:0000313" key="2">
    <source>
        <dbReference type="EMBL" id="KIW52988.1"/>
    </source>
</evidence>
<keyword evidence="3" id="KW-1185">Reference proteome</keyword>
<reference evidence="2 3" key="1">
    <citation type="submission" date="2015-01" db="EMBL/GenBank/DDBJ databases">
        <title>The Genome Sequence of Exophiala xenobiotica CBS118157.</title>
        <authorList>
            <consortium name="The Broad Institute Genomics Platform"/>
            <person name="Cuomo C."/>
            <person name="de Hoog S."/>
            <person name="Gorbushina A."/>
            <person name="Stielow B."/>
            <person name="Teixiera M."/>
            <person name="Abouelleil A."/>
            <person name="Chapman S.B."/>
            <person name="Priest M."/>
            <person name="Young S.K."/>
            <person name="Wortman J."/>
            <person name="Nusbaum C."/>
            <person name="Birren B."/>
        </authorList>
    </citation>
    <scope>NUCLEOTIDE SEQUENCE [LARGE SCALE GENOMIC DNA]</scope>
    <source>
        <strain evidence="2 3">CBS 118157</strain>
    </source>
</reference>
<dbReference type="Proteomes" id="UP000054342">
    <property type="component" value="Unassembled WGS sequence"/>
</dbReference>
<dbReference type="RefSeq" id="XP_013313572.1">
    <property type="nucleotide sequence ID" value="XM_013458118.1"/>
</dbReference>
<accession>A0A0D2ECD8</accession>
<sequence length="155" mass="16439">MSIRYFSPITSLLLFLSVLATVTDARTIYSPINLLRARQQQTDQSICAEYSTVANLSIVAANATYRAAYLKASTEGTDPTTAPLDAALAQLPNFQFNTTVNKECGNLTEVAIEGAATNFTQGVVLQENINSAVQIGARAMGMAMIMAIVVGGSLV</sequence>
<protein>
    <submittedName>
        <fullName evidence="2">Uncharacterized protein</fullName>
    </submittedName>
</protein>
<feature type="signal peptide" evidence="1">
    <location>
        <begin position="1"/>
        <end position="25"/>
    </location>
</feature>
<dbReference type="GeneID" id="25330503"/>
<feature type="chain" id="PRO_5002241101" evidence="1">
    <location>
        <begin position="26"/>
        <end position="155"/>
    </location>
</feature>
<name>A0A0D2ECD8_9EURO</name>
<evidence type="ECO:0000256" key="1">
    <source>
        <dbReference type="SAM" id="SignalP"/>
    </source>
</evidence>
<keyword evidence="1" id="KW-0732">Signal</keyword>
<dbReference type="OrthoDB" id="4108767at2759"/>
<dbReference type="EMBL" id="KN847321">
    <property type="protein sequence ID" value="KIW52988.1"/>
    <property type="molecule type" value="Genomic_DNA"/>
</dbReference>
<organism evidence="2 3">
    <name type="scientific">Exophiala xenobiotica</name>
    <dbReference type="NCBI Taxonomy" id="348802"/>
    <lineage>
        <taxon>Eukaryota</taxon>
        <taxon>Fungi</taxon>
        <taxon>Dikarya</taxon>
        <taxon>Ascomycota</taxon>
        <taxon>Pezizomycotina</taxon>
        <taxon>Eurotiomycetes</taxon>
        <taxon>Chaetothyriomycetidae</taxon>
        <taxon>Chaetothyriales</taxon>
        <taxon>Herpotrichiellaceae</taxon>
        <taxon>Exophiala</taxon>
    </lineage>
</organism>
<gene>
    <name evidence="2" type="ORF">PV05_08595</name>
</gene>